<dbReference type="RefSeq" id="WP_177178296.1">
    <property type="nucleotide sequence ID" value="NZ_FODJ01000009.1"/>
</dbReference>
<dbReference type="AlphaFoldDB" id="A0A1H8QY80"/>
<dbReference type="Proteomes" id="UP000199300">
    <property type="component" value="Unassembled WGS sequence"/>
</dbReference>
<dbReference type="EMBL" id="FODJ01000009">
    <property type="protein sequence ID" value="SEO58971.1"/>
    <property type="molecule type" value="Genomic_DNA"/>
</dbReference>
<dbReference type="CDD" id="cd06223">
    <property type="entry name" value="PRTases_typeI"/>
    <property type="match status" value="1"/>
</dbReference>
<dbReference type="InterPro" id="IPR051910">
    <property type="entry name" value="ComF/GntX_DNA_util-trans"/>
</dbReference>
<proteinExistence type="inferred from homology"/>
<dbReference type="SUPFAM" id="SSF53271">
    <property type="entry name" value="PRTase-like"/>
    <property type="match status" value="1"/>
</dbReference>
<accession>A0A1H8QY80</accession>
<organism evidence="2 3">
    <name type="scientific">Amphibacillus marinus</name>
    <dbReference type="NCBI Taxonomy" id="872970"/>
    <lineage>
        <taxon>Bacteria</taxon>
        <taxon>Bacillati</taxon>
        <taxon>Bacillota</taxon>
        <taxon>Bacilli</taxon>
        <taxon>Bacillales</taxon>
        <taxon>Bacillaceae</taxon>
        <taxon>Amphibacillus</taxon>
    </lineage>
</organism>
<keyword evidence="3" id="KW-1185">Reference proteome</keyword>
<sequence>MNCLACQQPIIEQRSWQNILLLPAEKKMCSQCEQQLTRISQPTCSYCGRNDTLDCQDCQRWVTKVVLQQNRAVYRYNPFLKEIIARFKYRGDYQLIDMFNKELKHAFHSHYNQLKATALAVPIPLSNARLQARCFNQAEAIAQRLPLSISNLLIRTEGEKQAKKNRKARLAMANPFMLSPQPTSKDRAIVIIDDIYTTGATIHHAASTLFENGYHNVYSFTLAR</sequence>
<dbReference type="Gene3D" id="3.40.50.2020">
    <property type="match status" value="1"/>
</dbReference>
<dbReference type="InterPro" id="IPR029057">
    <property type="entry name" value="PRTase-like"/>
</dbReference>
<gene>
    <name evidence="2" type="ORF">SAMN04488134_10984</name>
</gene>
<name>A0A1H8QY80_9BACI</name>
<dbReference type="InterPro" id="IPR000836">
    <property type="entry name" value="PRTase_dom"/>
</dbReference>
<comment type="similarity">
    <text evidence="1">Belongs to the ComF/GntX family.</text>
</comment>
<evidence type="ECO:0000313" key="3">
    <source>
        <dbReference type="Proteomes" id="UP000199300"/>
    </source>
</evidence>
<dbReference type="STRING" id="872970.SAMN04488134_10984"/>
<dbReference type="PANTHER" id="PTHR47505:SF1">
    <property type="entry name" value="DNA UTILIZATION PROTEIN YHGH"/>
    <property type="match status" value="1"/>
</dbReference>
<evidence type="ECO:0000256" key="1">
    <source>
        <dbReference type="ARBA" id="ARBA00008007"/>
    </source>
</evidence>
<protein>
    <submittedName>
        <fullName evidence="2">Competence protein ComFC</fullName>
    </submittedName>
</protein>
<evidence type="ECO:0000313" key="2">
    <source>
        <dbReference type="EMBL" id="SEO58971.1"/>
    </source>
</evidence>
<dbReference type="PANTHER" id="PTHR47505">
    <property type="entry name" value="DNA UTILIZATION PROTEIN YHGH"/>
    <property type="match status" value="1"/>
</dbReference>
<reference evidence="2 3" key="1">
    <citation type="submission" date="2016-10" db="EMBL/GenBank/DDBJ databases">
        <authorList>
            <person name="de Groot N.N."/>
        </authorList>
    </citation>
    <scope>NUCLEOTIDE SEQUENCE [LARGE SCALE GENOMIC DNA]</scope>
    <source>
        <strain evidence="2 3">CGMCC 1.10434</strain>
    </source>
</reference>